<dbReference type="OrthoDB" id="429813at2759"/>
<dbReference type="Pfam" id="PF07993">
    <property type="entry name" value="NAD_binding_4"/>
    <property type="match status" value="1"/>
</dbReference>
<evidence type="ECO:0000256" key="8">
    <source>
        <dbReference type="ARBA" id="ARBA00052530"/>
    </source>
</evidence>
<keyword evidence="5 9" id="KW-1133">Transmembrane helix</keyword>
<protein>
    <recommendedName>
        <fullName evidence="9">Fatty acyl-CoA reductase</fullName>
        <ecNumber evidence="9">1.2.1.84</ecNumber>
    </recommendedName>
</protein>
<dbReference type="PANTHER" id="PTHR11011">
    <property type="entry name" value="MALE STERILITY PROTEIN 2-RELATED"/>
    <property type="match status" value="1"/>
</dbReference>
<evidence type="ECO:0000313" key="12">
    <source>
        <dbReference type="Proteomes" id="UP000025227"/>
    </source>
</evidence>
<evidence type="ECO:0000313" key="13">
    <source>
        <dbReference type="WBParaSite" id="HCON_00185540-00001"/>
    </source>
</evidence>
<dbReference type="Gene3D" id="3.40.50.720">
    <property type="entry name" value="NAD(P)-binding Rossmann-like Domain"/>
    <property type="match status" value="1"/>
</dbReference>
<evidence type="ECO:0000256" key="2">
    <source>
        <dbReference type="ARBA" id="ARBA00005928"/>
    </source>
</evidence>
<dbReference type="InterPro" id="IPR036291">
    <property type="entry name" value="NAD(P)-bd_dom_sf"/>
</dbReference>
<comment type="function">
    <text evidence="9">Catalyzes the reduction of fatty acyl-CoA to fatty alcohols.</text>
</comment>
<dbReference type="WBParaSite" id="HCON_00185540-00001">
    <property type="protein sequence ID" value="HCON_00185540-00001"/>
    <property type="gene ID" value="HCON_00185540"/>
</dbReference>
<keyword evidence="6 9" id="KW-0443">Lipid metabolism</keyword>
<dbReference type="Proteomes" id="UP000025227">
    <property type="component" value="Unplaced"/>
</dbReference>
<organism evidence="12 13">
    <name type="scientific">Haemonchus contortus</name>
    <name type="common">Barber pole worm</name>
    <dbReference type="NCBI Taxonomy" id="6289"/>
    <lineage>
        <taxon>Eukaryota</taxon>
        <taxon>Metazoa</taxon>
        <taxon>Ecdysozoa</taxon>
        <taxon>Nematoda</taxon>
        <taxon>Chromadorea</taxon>
        <taxon>Rhabditida</taxon>
        <taxon>Rhabditina</taxon>
        <taxon>Rhabditomorpha</taxon>
        <taxon>Strongyloidea</taxon>
        <taxon>Trichostrongylidae</taxon>
        <taxon>Haemonchus</taxon>
    </lineage>
</organism>
<reference evidence="13" key="1">
    <citation type="submission" date="2020-12" db="UniProtKB">
        <authorList>
            <consortium name="WormBaseParasite"/>
        </authorList>
    </citation>
    <scope>IDENTIFICATION</scope>
    <source>
        <strain evidence="13">MHco3</strain>
    </source>
</reference>
<dbReference type="GO" id="GO:0102965">
    <property type="term" value="F:alcohol-forming long-chain fatty acyl-CoA reductase activity"/>
    <property type="evidence" value="ECO:0007669"/>
    <property type="project" value="UniProtKB-EC"/>
</dbReference>
<dbReference type="EC" id="1.2.1.84" evidence="9"/>
<dbReference type="GO" id="GO:0035336">
    <property type="term" value="P:long-chain fatty-acyl-CoA metabolic process"/>
    <property type="evidence" value="ECO:0007669"/>
    <property type="project" value="TreeGrafter"/>
</dbReference>
<dbReference type="SUPFAM" id="SSF51735">
    <property type="entry name" value="NAD(P)-binding Rossmann-fold domains"/>
    <property type="match status" value="1"/>
</dbReference>
<keyword evidence="9" id="KW-0521">NADP</keyword>
<dbReference type="InterPro" id="IPR026055">
    <property type="entry name" value="FAR"/>
</dbReference>
<feature type="domain" description="Fatty acyl-CoA reductase C-terminal" evidence="10">
    <location>
        <begin position="358"/>
        <end position="449"/>
    </location>
</feature>
<evidence type="ECO:0000256" key="4">
    <source>
        <dbReference type="ARBA" id="ARBA00022692"/>
    </source>
</evidence>
<dbReference type="GO" id="GO:0016020">
    <property type="term" value="C:membrane"/>
    <property type="evidence" value="ECO:0007669"/>
    <property type="project" value="UniProtKB-SubCell"/>
</dbReference>
<dbReference type="Pfam" id="PF03015">
    <property type="entry name" value="Sterile"/>
    <property type="match status" value="1"/>
</dbReference>
<dbReference type="GO" id="GO:0005777">
    <property type="term" value="C:peroxisome"/>
    <property type="evidence" value="ECO:0007669"/>
    <property type="project" value="TreeGrafter"/>
</dbReference>
<evidence type="ECO:0000256" key="6">
    <source>
        <dbReference type="ARBA" id="ARBA00023098"/>
    </source>
</evidence>
<comment type="subcellular location">
    <subcellularLocation>
        <location evidence="1">Membrane</location>
        <topology evidence="1">Multi-pass membrane protein</topology>
    </subcellularLocation>
</comment>
<dbReference type="InterPro" id="IPR033640">
    <property type="entry name" value="FAR_C"/>
</dbReference>
<evidence type="ECO:0000256" key="7">
    <source>
        <dbReference type="ARBA" id="ARBA00023136"/>
    </source>
</evidence>
<comment type="similarity">
    <text evidence="2 9">Belongs to the fatty acyl-CoA reductase family.</text>
</comment>
<keyword evidence="7 9" id="KW-0472">Membrane</keyword>
<feature type="domain" description="Thioester reductase (TE)" evidence="11">
    <location>
        <begin position="16"/>
        <end position="286"/>
    </location>
</feature>
<keyword evidence="9" id="KW-0560">Oxidoreductase</keyword>
<dbReference type="PANTHER" id="PTHR11011:SF45">
    <property type="entry name" value="FATTY ACYL-COA REDUCTASE CG8306-RELATED"/>
    <property type="match status" value="1"/>
</dbReference>
<dbReference type="CDD" id="cd09071">
    <property type="entry name" value="FAR_C"/>
    <property type="match status" value="1"/>
</dbReference>
<comment type="catalytic activity">
    <reaction evidence="8 9">
        <text>a long-chain fatty acyl-CoA + 2 NADPH + 2 H(+) = a long-chain primary fatty alcohol + 2 NADP(+) + CoA</text>
        <dbReference type="Rhea" id="RHEA:52716"/>
        <dbReference type="ChEBI" id="CHEBI:15378"/>
        <dbReference type="ChEBI" id="CHEBI:57287"/>
        <dbReference type="ChEBI" id="CHEBI:57783"/>
        <dbReference type="ChEBI" id="CHEBI:58349"/>
        <dbReference type="ChEBI" id="CHEBI:77396"/>
        <dbReference type="ChEBI" id="CHEBI:83139"/>
        <dbReference type="EC" id="1.2.1.84"/>
    </reaction>
</comment>
<keyword evidence="12" id="KW-1185">Reference proteome</keyword>
<evidence type="ECO:0000259" key="11">
    <source>
        <dbReference type="Pfam" id="PF07993"/>
    </source>
</evidence>
<sequence length="529" mass="60761">MSWRVEDVYCDRSILLTGSTGFLGKVLVEKLLWALPNVGQIFLLIRPANGLSPKERLEKVLQDPLFSRLREHKPQMFSKLVPIAGDLMENNLGLNQHDMQSICDQVSIVIHSAATVKFDEQLRDAVEMNVVGTTRLVALCHKMQKLIALVHVSTAYANCDRAETEEKVYDPPVAPQKLMEAIEWMDDEMITLITPKLLGKRPNTYTLTKALAETQLVEDAKQLPVIIIRPSIVGAMWKDPLPGWTDNINGPTGIFAAVGKGVLTNMCGSESSKADIIPVDIVANMIIVAAAHRATTTYETIPVMHCASGDLNALKWEKVVNFLEQFYHEYPMEQCFAIPSTRFHSSRKMFELNYYIKHHIPASTLDFINGLLGRKKRNVRLYARVWRMIEALHYFTTHGWTFQTKNLPKLWDSMTTHDQQLFNFDVRQLDWDSYLFDYVMGIKKYILKEDLDNLHVARAKLARMRMFRTLITAAFWYALVHLLGIDNRKNRKWTAWLLGFSASHLLLNYNFRPKVHLKSLEEYKKTAYC</sequence>
<evidence type="ECO:0000256" key="5">
    <source>
        <dbReference type="ARBA" id="ARBA00022989"/>
    </source>
</evidence>
<evidence type="ECO:0000259" key="10">
    <source>
        <dbReference type="Pfam" id="PF03015"/>
    </source>
</evidence>
<evidence type="ECO:0000256" key="9">
    <source>
        <dbReference type="RuleBase" id="RU363097"/>
    </source>
</evidence>
<proteinExistence type="inferred from homology"/>
<dbReference type="CDD" id="cd05236">
    <property type="entry name" value="FAR-N_SDR_e"/>
    <property type="match status" value="1"/>
</dbReference>
<accession>A0A7I5EEF6</accession>
<evidence type="ECO:0000256" key="1">
    <source>
        <dbReference type="ARBA" id="ARBA00004141"/>
    </source>
</evidence>
<keyword evidence="3 9" id="KW-0444">Lipid biosynthesis</keyword>
<keyword evidence="4 9" id="KW-0812">Transmembrane</keyword>
<feature type="transmembrane region" description="Helical" evidence="9">
    <location>
        <begin position="467"/>
        <end position="487"/>
    </location>
</feature>
<evidence type="ECO:0000256" key="3">
    <source>
        <dbReference type="ARBA" id="ARBA00022516"/>
    </source>
</evidence>
<dbReference type="FunFam" id="3.40.50.720:FF:000143">
    <property type="entry name" value="Fatty acyl-CoA reductase"/>
    <property type="match status" value="1"/>
</dbReference>
<name>A0A7I5EEF6_HAECO</name>
<dbReference type="GO" id="GO:0080019">
    <property type="term" value="F:alcohol-forming very long-chain fatty acyl-CoA reductase activity"/>
    <property type="evidence" value="ECO:0007669"/>
    <property type="project" value="InterPro"/>
</dbReference>
<dbReference type="InterPro" id="IPR013120">
    <property type="entry name" value="FAR_NAD-bd"/>
</dbReference>
<dbReference type="OMA" id="VWKMIET"/>
<dbReference type="AlphaFoldDB" id="A0A7I5EEF6"/>